<dbReference type="Proteomes" id="UP000094669">
    <property type="component" value="Unassembled WGS sequence"/>
</dbReference>
<evidence type="ECO:0000313" key="2">
    <source>
        <dbReference type="Proteomes" id="UP000094669"/>
    </source>
</evidence>
<proteinExistence type="predicted"/>
<reference evidence="1" key="1">
    <citation type="submission" date="2018-01" db="EMBL/GenBank/DDBJ databases">
        <title>Genomic characterization of Leptospira inadai serogroup Lyme isolated from captured rat in Brazil and comparative analysis with human reference strain.</title>
        <authorList>
            <person name="Moreno L.Z."/>
            <person name="Loureiro A.P."/>
            <person name="Miraglia F."/>
            <person name="Kremer F.S."/>
            <person name="Eslabao M.R."/>
            <person name="Dellagostin O.A."/>
            <person name="Lilenbaum W."/>
            <person name="Moreno A.M."/>
        </authorList>
    </citation>
    <scope>NUCLEOTIDE SEQUENCE [LARGE SCALE GENOMIC DNA]</scope>
    <source>
        <strain evidence="1">M34/99</strain>
    </source>
</reference>
<name>A0ABX4YGL6_9LEPT</name>
<protein>
    <submittedName>
        <fullName evidence="1">Uncharacterized protein</fullName>
    </submittedName>
</protein>
<accession>A0ABX4YGL6</accession>
<sequence>MEYHRLVLQFFKRTDNSVETLIDSFEKEYQVQTPQQLTRLISSTDNFVDIPIPQNIVFKYVFVISEFNGADTAAGVLEGDPAPIVVRRDNENIDLPLTDGFIALTGSIHQLKVSTPYASTTNKIKVTVFLGG</sequence>
<evidence type="ECO:0000313" key="1">
    <source>
        <dbReference type="EMBL" id="PNV74356.1"/>
    </source>
</evidence>
<dbReference type="EMBL" id="MCRM02000015">
    <property type="protein sequence ID" value="PNV74356.1"/>
    <property type="molecule type" value="Genomic_DNA"/>
</dbReference>
<comment type="caution">
    <text evidence="1">The sequence shown here is derived from an EMBL/GenBank/DDBJ whole genome shotgun (WGS) entry which is preliminary data.</text>
</comment>
<keyword evidence="2" id="KW-1185">Reference proteome</keyword>
<gene>
    <name evidence="1" type="ORF">BES34_014325</name>
</gene>
<organism evidence="1 2">
    <name type="scientific">Leptospira inadai serovar Lyme</name>
    <dbReference type="NCBI Taxonomy" id="293084"/>
    <lineage>
        <taxon>Bacteria</taxon>
        <taxon>Pseudomonadati</taxon>
        <taxon>Spirochaetota</taxon>
        <taxon>Spirochaetia</taxon>
        <taxon>Leptospirales</taxon>
        <taxon>Leptospiraceae</taxon>
        <taxon>Leptospira</taxon>
    </lineage>
</organism>
<dbReference type="RefSeq" id="WP_010420186.1">
    <property type="nucleotide sequence ID" value="NZ_MCRM02000015.1"/>
</dbReference>